<comment type="caution">
    <text evidence="2">The sequence shown here is derived from an EMBL/GenBank/DDBJ whole genome shotgun (WGS) entry which is preliminary data.</text>
</comment>
<reference evidence="2" key="1">
    <citation type="submission" date="2020-08" db="EMBL/GenBank/DDBJ databases">
        <title>Genome public.</title>
        <authorList>
            <person name="Liu C."/>
            <person name="Sun Q."/>
        </authorList>
    </citation>
    <scope>NUCLEOTIDE SEQUENCE</scope>
    <source>
        <strain evidence="2">BX8</strain>
    </source>
</reference>
<dbReference type="EMBL" id="JACONZ010000001">
    <property type="protein sequence ID" value="MBC5580081.1"/>
    <property type="molecule type" value="Genomic_DNA"/>
</dbReference>
<evidence type="ECO:0000256" key="1">
    <source>
        <dbReference type="SAM" id="Phobius"/>
    </source>
</evidence>
<keyword evidence="1" id="KW-1133">Transmembrane helix</keyword>
<evidence type="ECO:0000313" key="2">
    <source>
        <dbReference type="EMBL" id="MBC5580081.1"/>
    </source>
</evidence>
<dbReference type="Proteomes" id="UP000659630">
    <property type="component" value="Unassembled WGS sequence"/>
</dbReference>
<feature type="transmembrane region" description="Helical" evidence="1">
    <location>
        <begin position="21"/>
        <end position="41"/>
    </location>
</feature>
<evidence type="ECO:0000313" key="3">
    <source>
        <dbReference type="Proteomes" id="UP000659630"/>
    </source>
</evidence>
<proteinExistence type="predicted"/>
<feature type="transmembrane region" description="Helical" evidence="1">
    <location>
        <begin position="115"/>
        <end position="148"/>
    </location>
</feature>
<sequence>MKNALDAWTPPGIRAAAEIKWIAAGLSLSFLYSLKFVFRFLSHRSELLWMVENVPPPQMPEVSMPGFFALLDHGLAGFAAVAVCMAGLALYHWFYHYQGSKSIYLMRRLPQRWELLRRCAALPALGAAACLFTALLLLALYCAIYLLFTPDGYLPLQPWHYYF</sequence>
<protein>
    <submittedName>
        <fullName evidence="2">Uncharacterized protein</fullName>
    </submittedName>
</protein>
<organism evidence="2 3">
    <name type="scientific">Anaerofilum hominis</name>
    <dbReference type="NCBI Taxonomy" id="2763016"/>
    <lineage>
        <taxon>Bacteria</taxon>
        <taxon>Bacillati</taxon>
        <taxon>Bacillota</taxon>
        <taxon>Clostridia</taxon>
        <taxon>Eubacteriales</taxon>
        <taxon>Oscillospiraceae</taxon>
        <taxon>Anaerofilum</taxon>
    </lineage>
</organism>
<gene>
    <name evidence="2" type="ORF">H8S23_01010</name>
</gene>
<dbReference type="AlphaFoldDB" id="A0A923I4A1"/>
<feature type="transmembrane region" description="Helical" evidence="1">
    <location>
        <begin position="74"/>
        <end position="94"/>
    </location>
</feature>
<keyword evidence="3" id="KW-1185">Reference proteome</keyword>
<dbReference type="RefSeq" id="WP_186886454.1">
    <property type="nucleotide sequence ID" value="NZ_JACONZ010000001.1"/>
</dbReference>
<keyword evidence="1" id="KW-0472">Membrane</keyword>
<keyword evidence="1" id="KW-0812">Transmembrane</keyword>
<name>A0A923I4A1_9FIRM</name>
<accession>A0A923I4A1</accession>